<dbReference type="InterPro" id="IPR000182">
    <property type="entry name" value="GNAT_dom"/>
</dbReference>
<dbReference type="SUPFAM" id="SSF55729">
    <property type="entry name" value="Acyl-CoA N-acyltransferases (Nat)"/>
    <property type="match status" value="1"/>
</dbReference>
<dbReference type="Gene3D" id="3.40.630.30">
    <property type="match status" value="1"/>
</dbReference>
<dbReference type="PANTHER" id="PTHR12191:SF2">
    <property type="entry name" value="METAL CATION SYMPORTER ZIP8"/>
    <property type="match status" value="1"/>
</dbReference>
<evidence type="ECO:0000259" key="7">
    <source>
        <dbReference type="PROSITE" id="PS51186"/>
    </source>
</evidence>
<dbReference type="Pfam" id="PF02535">
    <property type="entry name" value="Zip"/>
    <property type="match status" value="1"/>
</dbReference>
<dbReference type="InterPro" id="IPR003689">
    <property type="entry name" value="ZIP"/>
</dbReference>
<dbReference type="STRING" id="84645.A0A498NBS3"/>
<dbReference type="EMBL" id="QBIY01011886">
    <property type="protein sequence ID" value="RXN28316.1"/>
    <property type="molecule type" value="Genomic_DNA"/>
</dbReference>
<dbReference type="PROSITE" id="PS51186">
    <property type="entry name" value="GNAT"/>
    <property type="match status" value="1"/>
</dbReference>
<keyword evidence="9" id="KW-1185">Reference proteome</keyword>
<protein>
    <submittedName>
        <fullName evidence="8">Zinc transporter ZIP8-like protein</fullName>
    </submittedName>
</protein>
<feature type="transmembrane region" description="Helical" evidence="6">
    <location>
        <begin position="142"/>
        <end position="163"/>
    </location>
</feature>
<dbReference type="GO" id="GO:0005385">
    <property type="term" value="F:zinc ion transmembrane transporter activity"/>
    <property type="evidence" value="ECO:0007669"/>
    <property type="project" value="TreeGrafter"/>
</dbReference>
<name>A0A498NBS3_LABRO</name>
<evidence type="ECO:0000313" key="8">
    <source>
        <dbReference type="EMBL" id="RXN28316.1"/>
    </source>
</evidence>
<keyword evidence="4 6" id="KW-1133">Transmembrane helix</keyword>
<evidence type="ECO:0000256" key="5">
    <source>
        <dbReference type="ARBA" id="ARBA00023136"/>
    </source>
</evidence>
<keyword evidence="10" id="KW-1267">Proteomics identification</keyword>
<keyword evidence="3 6" id="KW-0812">Transmembrane</keyword>
<evidence type="ECO:0000256" key="4">
    <source>
        <dbReference type="ARBA" id="ARBA00022989"/>
    </source>
</evidence>
<comment type="similarity">
    <text evidence="2">Belongs to the ZIP transporter (TC 2.A.5) family.</text>
</comment>
<accession>A0A498NBS3</accession>
<dbReference type="PANTHER" id="PTHR12191">
    <property type="entry name" value="SOLUTE CARRIER FAMILY 39"/>
    <property type="match status" value="1"/>
</dbReference>
<feature type="transmembrane region" description="Helical" evidence="6">
    <location>
        <begin position="348"/>
        <end position="370"/>
    </location>
</feature>
<dbReference type="CDD" id="cd04301">
    <property type="entry name" value="NAT_SF"/>
    <property type="match status" value="1"/>
</dbReference>
<feature type="transmembrane region" description="Helical" evidence="6">
    <location>
        <begin position="456"/>
        <end position="485"/>
    </location>
</feature>
<organism evidence="8 9">
    <name type="scientific">Labeo rohita</name>
    <name type="common">Indian major carp</name>
    <name type="synonym">Cyprinus rohita</name>
    <dbReference type="NCBI Taxonomy" id="84645"/>
    <lineage>
        <taxon>Eukaryota</taxon>
        <taxon>Metazoa</taxon>
        <taxon>Chordata</taxon>
        <taxon>Craniata</taxon>
        <taxon>Vertebrata</taxon>
        <taxon>Euteleostomi</taxon>
        <taxon>Actinopterygii</taxon>
        <taxon>Neopterygii</taxon>
        <taxon>Teleostei</taxon>
        <taxon>Ostariophysi</taxon>
        <taxon>Cypriniformes</taxon>
        <taxon>Cyprinidae</taxon>
        <taxon>Labeoninae</taxon>
        <taxon>Labeonini</taxon>
        <taxon>Labeo</taxon>
    </lineage>
</organism>
<dbReference type="GO" id="GO:0016747">
    <property type="term" value="F:acyltransferase activity, transferring groups other than amino-acyl groups"/>
    <property type="evidence" value="ECO:0007669"/>
    <property type="project" value="InterPro"/>
</dbReference>
<dbReference type="AlphaFoldDB" id="A0A498NBS3"/>
<gene>
    <name evidence="8" type="ORF">ROHU_019397</name>
</gene>
<proteinExistence type="evidence at protein level"/>
<evidence type="ECO:0000256" key="6">
    <source>
        <dbReference type="SAM" id="Phobius"/>
    </source>
</evidence>
<keyword evidence="5 6" id="KW-0472">Membrane</keyword>
<dbReference type="InterPro" id="IPR016181">
    <property type="entry name" value="Acyl_CoA_acyltransferase"/>
</dbReference>
<evidence type="ECO:0000256" key="2">
    <source>
        <dbReference type="ARBA" id="ARBA00006939"/>
    </source>
</evidence>
<evidence type="ECO:0000313" key="9">
    <source>
        <dbReference type="Proteomes" id="UP000290572"/>
    </source>
</evidence>
<sequence>MEESFLQNILRFYGESDSLSTGNLENFLRLITSRRAASVDDDASPLRDRECPSLSELLSAFGLGNASAVSLSDLEMMCPAILHQVVLPSCPHTPSNVNETSVLPDYKVWGYGFLAVTVINLAALVGLFLVPLTKKTYFPKVLTYFIGLAIGTLFSNAVLQLIPEALGLDPKDDDYVLNVVGIFGGFYILFFTERVLQIVLKADAEMGHSHFPPLQSADVNINTFSNDVVINNICGDIITNNTNHDINSISEKPSNPIESPTVEKNACMLTCHWLKGNGMSNIKTMAWMITVSDAVHNFIDGLAIGASFTLSLLTGFSTSIAIFCEEFPHELGDFVILLNSGMNVGQAACFNMLSAMCCYLGLALGILLGSSFAPNAIFAIAGGMFLYISLADMFPEMNSIMVTHAKGYRGKVMAEFQIRRYRKEDHEEVKEVFTIGMSEHIPSSCMHILKQPLAQMLLGCVFCALLTSSMSILLPVLAVTLILAAGRQGVTYMFNKYIQTCLEQDLNHIQETYLDPPNACFWVAESQGRVVGTVACLPAEKDPSFLELKRLSVKKTHRGQGIAKALCRVVADFALERGFQGVLLHTSVVQTDAQKLYEHMGYMKVSEFSAPDVIAKLTNFTLLEYQLILKLHRN</sequence>
<dbReference type="Pfam" id="PF00583">
    <property type="entry name" value="Acetyltransf_1"/>
    <property type="match status" value="1"/>
</dbReference>
<dbReference type="GO" id="GO:0005886">
    <property type="term" value="C:plasma membrane"/>
    <property type="evidence" value="ECO:0007669"/>
    <property type="project" value="TreeGrafter"/>
</dbReference>
<comment type="caution">
    <text evidence="8">The sequence shown here is derived from an EMBL/GenBank/DDBJ whole genome shotgun (WGS) entry which is preliminary data.</text>
</comment>
<evidence type="ECO:0000256" key="3">
    <source>
        <dbReference type="ARBA" id="ARBA00022692"/>
    </source>
</evidence>
<dbReference type="GO" id="GO:0030003">
    <property type="term" value="P:intracellular monoatomic cation homeostasis"/>
    <property type="evidence" value="ECO:0007669"/>
    <property type="project" value="TreeGrafter"/>
</dbReference>
<evidence type="ECO:0000256" key="1">
    <source>
        <dbReference type="ARBA" id="ARBA00004141"/>
    </source>
</evidence>
<reference evidence="8 9" key="1">
    <citation type="submission" date="2018-03" db="EMBL/GenBank/DDBJ databases">
        <title>Draft genome sequence of Rohu Carp (Labeo rohita).</title>
        <authorList>
            <person name="Das P."/>
            <person name="Kushwaha B."/>
            <person name="Joshi C.G."/>
            <person name="Kumar D."/>
            <person name="Nagpure N.S."/>
            <person name="Sahoo L."/>
            <person name="Das S.P."/>
            <person name="Bit A."/>
            <person name="Patnaik S."/>
            <person name="Meher P.K."/>
            <person name="Jayasankar P."/>
            <person name="Koringa P.G."/>
            <person name="Patel N.V."/>
            <person name="Hinsu A.T."/>
            <person name="Kumar R."/>
            <person name="Pandey M."/>
            <person name="Agarwal S."/>
            <person name="Srivastava S."/>
            <person name="Singh M."/>
            <person name="Iquebal M.A."/>
            <person name="Jaiswal S."/>
            <person name="Angadi U.B."/>
            <person name="Kumar N."/>
            <person name="Raza M."/>
            <person name="Shah T.M."/>
            <person name="Rai A."/>
            <person name="Jena J.K."/>
        </authorList>
    </citation>
    <scope>NUCLEOTIDE SEQUENCE [LARGE SCALE GENOMIC DNA]</scope>
    <source>
        <strain evidence="8">DASCIFA01</strain>
        <tissue evidence="8">Testis</tissue>
    </source>
</reference>
<evidence type="ECO:0007829" key="10">
    <source>
        <dbReference type="PeptideAtlas" id="A0A498NBS3"/>
    </source>
</evidence>
<dbReference type="GO" id="GO:0071578">
    <property type="term" value="P:zinc ion import across plasma membrane"/>
    <property type="evidence" value="ECO:0007669"/>
    <property type="project" value="TreeGrafter"/>
</dbReference>
<feature type="domain" description="N-acetyltransferase" evidence="7">
    <location>
        <begin position="481"/>
        <end position="632"/>
    </location>
</feature>
<comment type="subcellular location">
    <subcellularLocation>
        <location evidence="1">Membrane</location>
        <topology evidence="1">Multi-pass membrane protein</topology>
    </subcellularLocation>
</comment>
<feature type="transmembrane region" description="Helical" evidence="6">
    <location>
        <begin position="108"/>
        <end position="130"/>
    </location>
</feature>
<feature type="transmembrane region" description="Helical" evidence="6">
    <location>
        <begin position="376"/>
        <end position="394"/>
    </location>
</feature>
<dbReference type="InterPro" id="IPR050799">
    <property type="entry name" value="ZIP_Transporter"/>
</dbReference>
<dbReference type="GO" id="GO:0140410">
    <property type="term" value="F:monoatomic cation:bicarbonate symporter activity"/>
    <property type="evidence" value="ECO:0007669"/>
    <property type="project" value="TreeGrafter"/>
</dbReference>
<feature type="transmembrane region" description="Helical" evidence="6">
    <location>
        <begin position="175"/>
        <end position="192"/>
    </location>
</feature>
<dbReference type="Proteomes" id="UP000290572">
    <property type="component" value="Unassembled WGS sequence"/>
</dbReference>